<dbReference type="Pfam" id="PF13416">
    <property type="entry name" value="SBP_bac_8"/>
    <property type="match status" value="1"/>
</dbReference>
<dbReference type="InterPro" id="IPR006059">
    <property type="entry name" value="SBP"/>
</dbReference>
<evidence type="ECO:0000313" key="5">
    <source>
        <dbReference type="EMBL" id="MBD8499531.1"/>
    </source>
</evidence>
<dbReference type="Proteomes" id="UP000634529">
    <property type="component" value="Unassembled WGS sequence"/>
</dbReference>
<dbReference type="PANTHER" id="PTHR43649:SF31">
    <property type="entry name" value="SN-GLYCEROL-3-PHOSPHATE-BINDING PERIPLASMIC PROTEIN UGPB"/>
    <property type="match status" value="1"/>
</dbReference>
<keyword evidence="4" id="KW-0732">Signal</keyword>
<organism evidence="5 6">
    <name type="scientific">Paenibacillus arenosi</name>
    <dbReference type="NCBI Taxonomy" id="2774142"/>
    <lineage>
        <taxon>Bacteria</taxon>
        <taxon>Bacillati</taxon>
        <taxon>Bacillota</taxon>
        <taxon>Bacilli</taxon>
        <taxon>Bacillales</taxon>
        <taxon>Paenibacillaceae</taxon>
        <taxon>Paenibacillus</taxon>
    </lineage>
</organism>
<evidence type="ECO:0000256" key="2">
    <source>
        <dbReference type="ARBA" id="ARBA00008520"/>
    </source>
</evidence>
<sequence>MRRSDTRQASILLLFSVVLLISGCFENKPLSNELSGDGSRKLKIYYPYVEDFHVKYGRLFNSRYPNIEIEVIQSTDAGEVEFESASALEKLNRMLEREKPDVLLLNQDEYNELSSLGKLYHLEPIMKQEQFDAEGYAPGVIDMLRERGNGSLFGLATTLNARFLYYNVDMFKDKQMDLPVNSMQWKEVIELAARFHNGRTDENATYGFIDNEASDVMWSVSTTMGLQLFDAEGKNVLLQSDGWKQAFQLTVDAIQQKSVSVRPSGQSGDPGSRYIMAMNKFLNGDIPMIMSDSSFASRIGESSKMNWGMVSAPIDPARVDESTLTYATQIFAIAAKSDNKQDAWAFVSFMNGVEMAKIISRTGGSDLPARKEYLPRSLERDEETLYMLKPSKHRVNEQWKKNIPESFYQAYTPMLNEALHAVASGEKTLEQAIAELEQQAQVELDIIRKR</sequence>
<accession>A0ABR9AZF8</accession>
<dbReference type="Gene3D" id="3.40.190.10">
    <property type="entry name" value="Periplasmic binding protein-like II"/>
    <property type="match status" value="1"/>
</dbReference>
<evidence type="ECO:0000256" key="1">
    <source>
        <dbReference type="ARBA" id="ARBA00004196"/>
    </source>
</evidence>
<dbReference type="SUPFAM" id="SSF53850">
    <property type="entry name" value="Periplasmic binding protein-like II"/>
    <property type="match status" value="1"/>
</dbReference>
<dbReference type="EMBL" id="JACYTN010000012">
    <property type="protein sequence ID" value="MBD8499531.1"/>
    <property type="molecule type" value="Genomic_DNA"/>
</dbReference>
<keyword evidence="3" id="KW-0813">Transport</keyword>
<protein>
    <submittedName>
        <fullName evidence="5">Extracellular solute-binding protein</fullName>
    </submittedName>
</protein>
<name>A0ABR9AZF8_9BACL</name>
<proteinExistence type="inferred from homology"/>
<reference evidence="5 6" key="1">
    <citation type="submission" date="2020-09" db="EMBL/GenBank/DDBJ databases">
        <title>Paenibacillus sp. CAU 1523 isolated from sand of Haeundae Beach.</title>
        <authorList>
            <person name="Kim W."/>
        </authorList>
    </citation>
    <scope>NUCLEOTIDE SEQUENCE [LARGE SCALE GENOMIC DNA]</scope>
    <source>
        <strain evidence="5 6">CAU 1523</strain>
    </source>
</reference>
<gene>
    <name evidence="5" type="ORF">IFO66_14640</name>
</gene>
<comment type="similarity">
    <text evidence="2">Belongs to the bacterial solute-binding protein 1 family.</text>
</comment>
<keyword evidence="6" id="KW-1185">Reference proteome</keyword>
<evidence type="ECO:0000256" key="4">
    <source>
        <dbReference type="ARBA" id="ARBA00022729"/>
    </source>
</evidence>
<dbReference type="PANTHER" id="PTHR43649">
    <property type="entry name" value="ARABINOSE-BINDING PROTEIN-RELATED"/>
    <property type="match status" value="1"/>
</dbReference>
<evidence type="ECO:0000256" key="3">
    <source>
        <dbReference type="ARBA" id="ARBA00022448"/>
    </source>
</evidence>
<comment type="subcellular location">
    <subcellularLocation>
        <location evidence="1">Cell envelope</location>
    </subcellularLocation>
</comment>
<dbReference type="PROSITE" id="PS51257">
    <property type="entry name" value="PROKAR_LIPOPROTEIN"/>
    <property type="match status" value="1"/>
</dbReference>
<comment type="caution">
    <text evidence="5">The sequence shown here is derived from an EMBL/GenBank/DDBJ whole genome shotgun (WGS) entry which is preliminary data.</text>
</comment>
<dbReference type="InterPro" id="IPR050490">
    <property type="entry name" value="Bact_solute-bd_prot1"/>
</dbReference>
<dbReference type="RefSeq" id="WP_192025866.1">
    <property type="nucleotide sequence ID" value="NZ_JACYTN010000012.1"/>
</dbReference>
<evidence type="ECO:0000313" key="6">
    <source>
        <dbReference type="Proteomes" id="UP000634529"/>
    </source>
</evidence>